<accession>A0ABV5ICA2</accession>
<evidence type="ECO:0000313" key="2">
    <source>
        <dbReference type="Proteomes" id="UP001589647"/>
    </source>
</evidence>
<proteinExistence type="predicted"/>
<name>A0ABV5ICA2_9ACTN</name>
<dbReference type="EMBL" id="JBHMEI010000006">
    <property type="protein sequence ID" value="MFB9201753.1"/>
    <property type="molecule type" value="Genomic_DNA"/>
</dbReference>
<dbReference type="Proteomes" id="UP001589647">
    <property type="component" value="Unassembled WGS sequence"/>
</dbReference>
<reference evidence="1 2" key="1">
    <citation type="submission" date="2024-09" db="EMBL/GenBank/DDBJ databases">
        <authorList>
            <person name="Sun Q."/>
            <person name="Mori K."/>
        </authorList>
    </citation>
    <scope>NUCLEOTIDE SEQUENCE [LARGE SCALE GENOMIC DNA]</scope>
    <source>
        <strain evidence="1 2">CCM 3426</strain>
    </source>
</reference>
<sequence>MSAEPVLPQRPQTLVTPKQTTINGVKSLLTTFFTHQQLSRILDTMAENIYANKPFKESFDALTASVDLTASQVAITAKARSGLQKI</sequence>
<dbReference type="RefSeq" id="WP_189647363.1">
    <property type="nucleotide sequence ID" value="NZ_BMRC01000004.1"/>
</dbReference>
<organism evidence="1 2">
    <name type="scientific">Nonomuraea spiralis</name>
    <dbReference type="NCBI Taxonomy" id="46182"/>
    <lineage>
        <taxon>Bacteria</taxon>
        <taxon>Bacillati</taxon>
        <taxon>Actinomycetota</taxon>
        <taxon>Actinomycetes</taxon>
        <taxon>Streptosporangiales</taxon>
        <taxon>Streptosporangiaceae</taxon>
        <taxon>Nonomuraea</taxon>
    </lineage>
</organism>
<keyword evidence="2" id="KW-1185">Reference proteome</keyword>
<comment type="caution">
    <text evidence="1">The sequence shown here is derived from an EMBL/GenBank/DDBJ whole genome shotgun (WGS) entry which is preliminary data.</text>
</comment>
<evidence type="ECO:0000313" key="1">
    <source>
        <dbReference type="EMBL" id="MFB9201753.1"/>
    </source>
</evidence>
<protein>
    <submittedName>
        <fullName evidence="1">Uncharacterized protein</fullName>
    </submittedName>
</protein>
<gene>
    <name evidence="1" type="ORF">ACFFV7_11165</name>
</gene>